<evidence type="ECO:0000259" key="1">
    <source>
        <dbReference type="Pfam" id="PF00298"/>
    </source>
</evidence>
<keyword evidence="2" id="KW-0689">Ribosomal protein</keyword>
<keyword evidence="2" id="KW-0687">Ribonucleoprotein</keyword>
<comment type="caution">
    <text evidence="2">The sequence shown here is derived from an EMBL/GenBank/DDBJ whole genome shotgun (WGS) entry which is preliminary data.</text>
</comment>
<dbReference type="EMBL" id="BKCJ010006199">
    <property type="protein sequence ID" value="GEU70884.1"/>
    <property type="molecule type" value="Genomic_DNA"/>
</dbReference>
<feature type="domain" description="Large ribosomal subunit protein uL11 C-terminal" evidence="1">
    <location>
        <begin position="1"/>
        <end position="25"/>
    </location>
</feature>
<accession>A0A6L2MEF3</accession>
<dbReference type="GO" id="GO:0003735">
    <property type="term" value="F:structural constituent of ribosome"/>
    <property type="evidence" value="ECO:0007669"/>
    <property type="project" value="InterPro"/>
</dbReference>
<sequence>MPDLNCTTIESAMRIIVGTAVNMGIDEDRRKMIASAFGEDQGSNSVPYPIGLFSLIVSVGKPISVAN</sequence>
<dbReference type="Pfam" id="PF00298">
    <property type="entry name" value="Ribosomal_L11"/>
    <property type="match status" value="1"/>
</dbReference>
<dbReference type="GO" id="GO:0005840">
    <property type="term" value="C:ribosome"/>
    <property type="evidence" value="ECO:0007669"/>
    <property type="project" value="UniProtKB-KW"/>
</dbReference>
<dbReference type="InterPro" id="IPR020783">
    <property type="entry name" value="Ribosomal_uL11_C"/>
</dbReference>
<gene>
    <name evidence="2" type="ORF">Tci_042862</name>
</gene>
<dbReference type="SUPFAM" id="SSF46906">
    <property type="entry name" value="Ribosomal protein L11, C-terminal domain"/>
    <property type="match status" value="1"/>
</dbReference>
<dbReference type="InterPro" id="IPR036769">
    <property type="entry name" value="Ribosomal_uL11_C_sf"/>
</dbReference>
<protein>
    <submittedName>
        <fullName evidence="2">50S ribosomal protein L11, chloroplastic</fullName>
    </submittedName>
</protein>
<dbReference type="Gene3D" id="1.10.10.250">
    <property type="entry name" value="Ribosomal protein L11, C-terminal domain"/>
    <property type="match status" value="1"/>
</dbReference>
<dbReference type="AlphaFoldDB" id="A0A6L2MEF3"/>
<dbReference type="GO" id="GO:0006412">
    <property type="term" value="P:translation"/>
    <property type="evidence" value="ECO:0007669"/>
    <property type="project" value="InterPro"/>
</dbReference>
<evidence type="ECO:0000313" key="2">
    <source>
        <dbReference type="EMBL" id="GEU70884.1"/>
    </source>
</evidence>
<organism evidence="2">
    <name type="scientific">Tanacetum cinerariifolium</name>
    <name type="common">Dalmatian daisy</name>
    <name type="synonym">Chrysanthemum cinerariifolium</name>
    <dbReference type="NCBI Taxonomy" id="118510"/>
    <lineage>
        <taxon>Eukaryota</taxon>
        <taxon>Viridiplantae</taxon>
        <taxon>Streptophyta</taxon>
        <taxon>Embryophyta</taxon>
        <taxon>Tracheophyta</taxon>
        <taxon>Spermatophyta</taxon>
        <taxon>Magnoliopsida</taxon>
        <taxon>eudicotyledons</taxon>
        <taxon>Gunneridae</taxon>
        <taxon>Pentapetalae</taxon>
        <taxon>asterids</taxon>
        <taxon>campanulids</taxon>
        <taxon>Asterales</taxon>
        <taxon>Asteraceae</taxon>
        <taxon>Asteroideae</taxon>
        <taxon>Anthemideae</taxon>
        <taxon>Anthemidinae</taxon>
        <taxon>Tanacetum</taxon>
    </lineage>
</organism>
<name>A0A6L2MEF3_TANCI</name>
<proteinExistence type="predicted"/>
<reference evidence="2" key="1">
    <citation type="journal article" date="2019" name="Sci. Rep.">
        <title>Draft genome of Tanacetum cinerariifolium, the natural source of mosquito coil.</title>
        <authorList>
            <person name="Yamashiro T."/>
            <person name="Shiraishi A."/>
            <person name="Satake H."/>
            <person name="Nakayama K."/>
        </authorList>
    </citation>
    <scope>NUCLEOTIDE SEQUENCE</scope>
</reference>